<dbReference type="SUPFAM" id="SSF56112">
    <property type="entry name" value="Protein kinase-like (PK-like)"/>
    <property type="match status" value="1"/>
</dbReference>
<reference evidence="1 2" key="1">
    <citation type="submission" date="2021-01" db="EMBL/GenBank/DDBJ databases">
        <title>Azospirillum sp. YIM DDC1 draft genome.</title>
        <authorList>
            <person name="Wang Y.-X."/>
        </authorList>
    </citation>
    <scope>NUCLEOTIDE SEQUENCE [LARGE SCALE GENOMIC DNA]</scope>
    <source>
        <strain evidence="1 2">YIM DDC1</strain>
    </source>
</reference>
<sequence length="354" mass="39944">MADPRIIAVPQETREACVSPDAKIAFLRRPDAYPDRPQQVETIETRLSWVFLTERYAYKLKKPMRLPYVDFTSLTARRSNCLTEMRLNRRLAPDVYLGVVGLLARPDGSFRLGGRPGPRDLIADWLVWMVRLPQERRLDERIRAGAPAPADIERLGLVLTVFFQGGLAEPMTSADYQRRFEADIGRNLDVTVPRVTGPLAERARAAAATQVAFLSEHGQLLRARAAEGRIIEGHGDLRPEHVFLDGMPRIIDCLEFSRDLRLLDPVDELAYLALECERLGARRVGDAILDLYSAWSGDAADRRLIAFYRSFRASLRARLAAERLDEAAGDRRGDWLARIDAYLRLATVRPIGQG</sequence>
<keyword evidence="2" id="KW-1185">Reference proteome</keyword>
<evidence type="ECO:0000313" key="1">
    <source>
        <dbReference type="EMBL" id="MBK4720353.1"/>
    </source>
</evidence>
<dbReference type="PANTHER" id="PTHR43883:SF1">
    <property type="entry name" value="GLUCONOKINASE"/>
    <property type="match status" value="1"/>
</dbReference>
<proteinExistence type="predicted"/>
<evidence type="ECO:0000313" key="2">
    <source>
        <dbReference type="Proteomes" id="UP000654452"/>
    </source>
</evidence>
<dbReference type="EMBL" id="JAEPIV010000008">
    <property type="protein sequence ID" value="MBK4720353.1"/>
    <property type="molecule type" value="Genomic_DNA"/>
</dbReference>
<gene>
    <name evidence="1" type="ORF">JJL56_15900</name>
</gene>
<dbReference type="Proteomes" id="UP000654452">
    <property type="component" value="Unassembled WGS sequence"/>
</dbReference>
<evidence type="ECO:0008006" key="3">
    <source>
        <dbReference type="Google" id="ProtNLM"/>
    </source>
</evidence>
<name>A0ABS1I120_9PROT</name>
<protein>
    <recommendedName>
        <fullName evidence="3">Aminoglycoside phosphotransferase domain-containing protein</fullName>
    </recommendedName>
</protein>
<accession>A0ABS1I120</accession>
<dbReference type="InterPro" id="IPR052732">
    <property type="entry name" value="Cell-binding_unc_protein"/>
</dbReference>
<dbReference type="PANTHER" id="PTHR43883">
    <property type="entry name" value="SLR0207 PROTEIN"/>
    <property type="match status" value="1"/>
</dbReference>
<dbReference type="RefSeq" id="WP_145629540.1">
    <property type="nucleotide sequence ID" value="NZ_JAEPIV010000008.1"/>
</dbReference>
<organism evidence="1 2">
    <name type="scientific">Azospirillum aestuarii</name>
    <dbReference type="NCBI Taxonomy" id="2802052"/>
    <lineage>
        <taxon>Bacteria</taxon>
        <taxon>Pseudomonadati</taxon>
        <taxon>Pseudomonadota</taxon>
        <taxon>Alphaproteobacteria</taxon>
        <taxon>Rhodospirillales</taxon>
        <taxon>Azospirillaceae</taxon>
        <taxon>Azospirillum</taxon>
    </lineage>
</organism>
<comment type="caution">
    <text evidence="1">The sequence shown here is derived from an EMBL/GenBank/DDBJ whole genome shotgun (WGS) entry which is preliminary data.</text>
</comment>
<dbReference type="InterPro" id="IPR011009">
    <property type="entry name" value="Kinase-like_dom_sf"/>
</dbReference>